<dbReference type="EMBL" id="CP000771">
    <property type="protein sequence ID" value="ABS60156.1"/>
    <property type="molecule type" value="Genomic_DNA"/>
</dbReference>
<keyword evidence="2" id="KW-1185">Reference proteome</keyword>
<dbReference type="HOGENOM" id="CLU_014011_0_0_0"/>
<dbReference type="eggNOG" id="COG3420">
    <property type="taxonomic scope" value="Bacteria"/>
</dbReference>
<protein>
    <submittedName>
        <fullName evidence="1">Uncharacterized protein</fullName>
    </submittedName>
</protein>
<proteinExistence type="predicted"/>
<name>A7HJS3_FERNB</name>
<dbReference type="KEGG" id="fno:Fnod_0290"/>
<dbReference type="STRING" id="381764.Fnod_0290"/>
<accession>A7HJS3</accession>
<organism evidence="1 2">
    <name type="scientific">Fervidobacterium nodosum (strain ATCC 35602 / DSM 5306 / Rt17-B1)</name>
    <dbReference type="NCBI Taxonomy" id="381764"/>
    <lineage>
        <taxon>Bacteria</taxon>
        <taxon>Thermotogati</taxon>
        <taxon>Thermotogota</taxon>
        <taxon>Thermotogae</taxon>
        <taxon>Thermotogales</taxon>
        <taxon>Fervidobacteriaceae</taxon>
        <taxon>Fervidobacterium</taxon>
    </lineage>
</organism>
<dbReference type="InterPro" id="IPR043751">
    <property type="entry name" value="DUF5696"/>
</dbReference>
<reference evidence="1 2" key="2">
    <citation type="journal article" date="2009" name="Proc. Natl. Acad. Sci. U.S.A.">
        <title>On the chimeric nature, thermophilic origin, and phylogenetic placement of the Thermotogales.</title>
        <authorList>
            <person name="Zhaxybayeva O."/>
            <person name="Swithers K.S."/>
            <person name="Lapierre P."/>
            <person name="Fournier G.P."/>
            <person name="Bickhart D.M."/>
            <person name="DeBoy R.T."/>
            <person name="Nelson K.E."/>
            <person name="Nesbo C.L."/>
            <person name="Doolittle W.F."/>
            <person name="Gogarten J.P."/>
            <person name="Noll K.M."/>
        </authorList>
    </citation>
    <scope>NUCLEOTIDE SEQUENCE [LARGE SCALE GENOMIC DNA]</scope>
    <source>
        <strain evidence="2">ATCC 35602 / DSM 5306 / Rt17-B1</strain>
    </source>
</reference>
<sequence>MLGISDKIKTLILILMILPVIFLPQTVGNEFLSNRFTRPDKPVAVASKFTTEGYTKIAENNILELWINISTSSVRIVDKRNGYVWGDVLEDSEAFNEMNDVWKFIAKSLVMIEYFDERGISNVMGSADGQVDKRFSKIQNGFTYTFYFKPIGISLDVTVELKDEKVVFSLKKSSIKEKGSFTLASVMFAPFIGSVVSNEIEGYIFVPDGPGALIRFSKPAHYLNWFEKRTYGKDYGIENLTSVNDLRSRRPNDFLREEPNVLTPVFGISHGTKNNAIFGVVTSGKEYSAIVAYPSGILSNYNWATAKFIYRQKYLQPTSRSGAGIQVAQNKMNNFDARLELNFLVGYDADYVGMAKFYREKYLSNLLRKTTKTGNVPIAITIIASDIEKKVIGYGTIPITTAEDMKNIVSDFNKMGIKNVKVLIDGWQSGGVHGSKISKVSFEEKIGGERQLLDFLNYAKKLGYEVYFVDNVTKVSEKQINLKKEVGINLSQSVIYEERDNKDLWLYRSYYTNVKLASEYLEKKSSILTSKGITNIAIKEYANKLYGDLRYGSEFERWQALNLVKKTLENISSRMNSLYLYTPNDYTWKFADGFLETPMNNSQYLFETDTVPFLQIVLSGSIDYYTPYINNSFFSREDILKSIEYGALPSFILTWVDNYKIKKTPLWDYPSTKFADWKEKILEVYNEINDALKNVRGYKIVDRIVLEPGVVLVVYENKKAILVNYTNDIYKFDKKLVNPRSWICFKYNSANLVSGVDRK</sequence>
<dbReference type="Pfam" id="PF18952">
    <property type="entry name" value="DUF5696"/>
    <property type="match status" value="1"/>
</dbReference>
<evidence type="ECO:0000313" key="1">
    <source>
        <dbReference type="EMBL" id="ABS60156.1"/>
    </source>
</evidence>
<dbReference type="RefSeq" id="WP_011993478.1">
    <property type="nucleotide sequence ID" value="NC_009718.1"/>
</dbReference>
<reference evidence="1 2" key="1">
    <citation type="submission" date="2007-07" db="EMBL/GenBank/DDBJ databases">
        <title>Complete sequence of Fervidobacterium nodosum Rt17-B1.</title>
        <authorList>
            <consortium name="US DOE Joint Genome Institute"/>
            <person name="Copeland A."/>
            <person name="Lucas S."/>
            <person name="Lapidus A."/>
            <person name="Barry K."/>
            <person name="Glavina del Rio T."/>
            <person name="Dalin E."/>
            <person name="Tice H."/>
            <person name="Pitluck S."/>
            <person name="Saunders E."/>
            <person name="Brettin T."/>
            <person name="Bruce D."/>
            <person name="Detter J.C."/>
            <person name="Han C."/>
            <person name="Schmutz J."/>
            <person name="Larimer F."/>
            <person name="Land M."/>
            <person name="Hauser L."/>
            <person name="Kyrpides N."/>
            <person name="Mikhailova N."/>
            <person name="Nelson K."/>
            <person name="Gogarten J.P."/>
            <person name="Noll K."/>
            <person name="Richardson P."/>
        </authorList>
    </citation>
    <scope>NUCLEOTIDE SEQUENCE [LARGE SCALE GENOMIC DNA]</scope>
    <source>
        <strain evidence="2">ATCC 35602 / DSM 5306 / Rt17-B1</strain>
    </source>
</reference>
<dbReference type="Proteomes" id="UP000002415">
    <property type="component" value="Chromosome"/>
</dbReference>
<gene>
    <name evidence="1" type="ordered locus">Fnod_0290</name>
</gene>
<evidence type="ECO:0000313" key="2">
    <source>
        <dbReference type="Proteomes" id="UP000002415"/>
    </source>
</evidence>
<dbReference type="AlphaFoldDB" id="A7HJS3"/>